<dbReference type="NCBIfam" id="TIGR03558">
    <property type="entry name" value="oxido_grp_1"/>
    <property type="match status" value="1"/>
</dbReference>
<dbReference type="InterPro" id="IPR019949">
    <property type="entry name" value="CmoO-like"/>
</dbReference>
<dbReference type="OrthoDB" id="9780518at2"/>
<organism evidence="3 4">
    <name type="scientific">Nocardia nova SH22a</name>
    <dbReference type="NCBI Taxonomy" id="1415166"/>
    <lineage>
        <taxon>Bacteria</taxon>
        <taxon>Bacillati</taxon>
        <taxon>Actinomycetota</taxon>
        <taxon>Actinomycetes</taxon>
        <taxon>Mycobacteriales</taxon>
        <taxon>Nocardiaceae</taxon>
        <taxon>Nocardia</taxon>
    </lineage>
</organism>
<dbReference type="KEGG" id="nno:NONO_c47340"/>
<dbReference type="GO" id="GO:0005829">
    <property type="term" value="C:cytosol"/>
    <property type="evidence" value="ECO:0007669"/>
    <property type="project" value="TreeGrafter"/>
</dbReference>
<dbReference type="CDD" id="cd00347">
    <property type="entry name" value="Flavin_utilizing_monoxygenases"/>
    <property type="match status" value="1"/>
</dbReference>
<feature type="domain" description="Luciferase-like" evidence="2">
    <location>
        <begin position="9"/>
        <end position="274"/>
    </location>
</feature>
<keyword evidence="4" id="KW-1185">Reference proteome</keyword>
<dbReference type="SUPFAM" id="SSF51679">
    <property type="entry name" value="Bacterial luciferase-like"/>
    <property type="match status" value="1"/>
</dbReference>
<proteinExistence type="predicted"/>
<dbReference type="PANTHER" id="PTHR30137">
    <property type="entry name" value="LUCIFERASE-LIKE MONOOXYGENASE"/>
    <property type="match status" value="1"/>
</dbReference>
<dbReference type="EMBL" id="CP006850">
    <property type="protein sequence ID" value="AHH19518.1"/>
    <property type="molecule type" value="Genomic_DNA"/>
</dbReference>
<name>W5TKN4_9NOCA</name>
<dbReference type="eggNOG" id="COG2141">
    <property type="taxonomic scope" value="Bacteria"/>
</dbReference>
<reference evidence="3 4" key="1">
    <citation type="journal article" date="2014" name="Appl. Environ. Microbiol.">
        <title>Insights into the Microbial Degradation of Rubber and Gutta-Percha by Analysis of the Complete Genome of Nocardia nova SH22a.</title>
        <authorList>
            <person name="Luo Q."/>
            <person name="Hiessl S."/>
            <person name="Poehlein A."/>
            <person name="Daniel R."/>
            <person name="Steinbuchel A."/>
        </authorList>
    </citation>
    <scope>NUCLEOTIDE SEQUENCE [LARGE SCALE GENOMIC DNA]</scope>
    <source>
        <strain evidence="3">SH22a</strain>
    </source>
</reference>
<dbReference type="InterPro" id="IPR036661">
    <property type="entry name" value="Luciferase-like_sf"/>
</dbReference>
<accession>W5TKN4</accession>
<evidence type="ECO:0000313" key="3">
    <source>
        <dbReference type="EMBL" id="AHH19518.1"/>
    </source>
</evidence>
<dbReference type="PANTHER" id="PTHR30137:SF6">
    <property type="entry name" value="LUCIFERASE-LIKE MONOOXYGENASE"/>
    <property type="match status" value="1"/>
</dbReference>
<dbReference type="PATRIC" id="fig|1415166.3.peg.4872"/>
<evidence type="ECO:0000256" key="1">
    <source>
        <dbReference type="ARBA" id="ARBA00007789"/>
    </source>
</evidence>
<dbReference type="Pfam" id="PF00296">
    <property type="entry name" value="Bac_luciferase"/>
    <property type="match status" value="1"/>
</dbReference>
<sequence>MTNQQTTLRFSVLDTAPIVQGSNASQALRDCVELAEFIDGLGFHRFWMPEHHGMRGVASAAPAVMVDRIASVTRNVRVGAGGVMLPNHSPIVIAEQFGTLEAFHPGRVDLGLGRALGGPRAVADRIRGPRERTATPFEDQVQELLGLFDERADNAVAAVPATGNRPEFWMLGSSDHTARVAGRLGLPFAAAHHLEPTNTLAAARVYRLAFQPSALCPAPRTMISVAAIAAENDDRAQWLSGSLRMKTARRKEKQAIRLPSPQTAADHGYAGKRHAEDELDGVFVGAPATVLPRLWELATATCAEELLIKTDVYDHHDRRESFRLLADNAPGVRPT</sequence>
<dbReference type="InterPro" id="IPR011251">
    <property type="entry name" value="Luciferase-like_dom"/>
</dbReference>
<dbReference type="AlphaFoldDB" id="W5TKN4"/>
<protein>
    <submittedName>
        <fullName evidence="3">Luciferase family oxidoreductase, group 1</fullName>
    </submittedName>
</protein>
<gene>
    <name evidence="3" type="ORF">NONO_c47340</name>
</gene>
<evidence type="ECO:0000259" key="2">
    <source>
        <dbReference type="Pfam" id="PF00296"/>
    </source>
</evidence>
<dbReference type="STRING" id="1415166.NONO_c47340"/>
<dbReference type="InterPro" id="IPR050766">
    <property type="entry name" value="Bact_Lucif_Oxidored"/>
</dbReference>
<dbReference type="HOGENOM" id="CLU_027853_9_0_11"/>
<dbReference type="RefSeq" id="WP_025350917.1">
    <property type="nucleotide sequence ID" value="NZ_CP006850.1"/>
</dbReference>
<dbReference type="GO" id="GO:0016705">
    <property type="term" value="F:oxidoreductase activity, acting on paired donors, with incorporation or reduction of molecular oxygen"/>
    <property type="evidence" value="ECO:0007669"/>
    <property type="project" value="InterPro"/>
</dbReference>
<dbReference type="Gene3D" id="3.20.20.30">
    <property type="entry name" value="Luciferase-like domain"/>
    <property type="match status" value="1"/>
</dbReference>
<evidence type="ECO:0000313" key="4">
    <source>
        <dbReference type="Proteomes" id="UP000019150"/>
    </source>
</evidence>
<comment type="similarity">
    <text evidence="1">To bacterial alkanal monooxygenase alpha and beta chains.</text>
</comment>
<dbReference type="Proteomes" id="UP000019150">
    <property type="component" value="Chromosome"/>
</dbReference>